<keyword evidence="1" id="KW-0472">Membrane</keyword>
<name>A0ABW7MV86_9FLAO</name>
<dbReference type="Proteomes" id="UP001610100">
    <property type="component" value="Unassembled WGS sequence"/>
</dbReference>
<evidence type="ECO:0000313" key="2">
    <source>
        <dbReference type="EMBL" id="MFH6770746.1"/>
    </source>
</evidence>
<dbReference type="InterPro" id="IPR045749">
    <property type="entry name" value="DUF6090"/>
</dbReference>
<dbReference type="EMBL" id="JBAWKB010000001">
    <property type="protein sequence ID" value="MFH6770746.1"/>
    <property type="molecule type" value="Genomic_DNA"/>
</dbReference>
<organism evidence="2 3">
    <name type="scientific">Gaetbulibacter aestuarii</name>
    <dbReference type="NCBI Taxonomy" id="1502358"/>
    <lineage>
        <taxon>Bacteria</taxon>
        <taxon>Pseudomonadati</taxon>
        <taxon>Bacteroidota</taxon>
        <taxon>Flavobacteriia</taxon>
        <taxon>Flavobacteriales</taxon>
        <taxon>Flavobacteriaceae</taxon>
        <taxon>Gaetbulibacter</taxon>
    </lineage>
</organism>
<reference evidence="2 3" key="1">
    <citation type="submission" date="2024-02" db="EMBL/GenBank/DDBJ databases">
        <title>A Gaetbulibacter species isolated from tidal flats and genomic insights of their niches.</title>
        <authorList>
            <person name="Ye Y."/>
        </authorList>
    </citation>
    <scope>NUCLEOTIDE SEQUENCE [LARGE SCALE GENOMIC DNA]</scope>
    <source>
        <strain evidence="2 3">KYW382</strain>
    </source>
</reference>
<keyword evidence="3" id="KW-1185">Reference proteome</keyword>
<keyword evidence="1" id="KW-0812">Transmembrane</keyword>
<accession>A0ABW7MV86</accession>
<protein>
    <submittedName>
        <fullName evidence="2">DUF6090 family protein</fullName>
    </submittedName>
</protein>
<evidence type="ECO:0000313" key="3">
    <source>
        <dbReference type="Proteomes" id="UP001610100"/>
    </source>
</evidence>
<feature type="transmembrane region" description="Helical" evidence="1">
    <location>
        <begin position="21"/>
        <end position="42"/>
    </location>
</feature>
<keyword evidence="1" id="KW-1133">Transmembrane helix</keyword>
<sequence length="253" mass="29321">MIKLFRNIRNKLIKENKTVAYFKYAIGEIVLVVIGILLALQINTWNQNRLSLIEEQQILKNLKADFDNNKDILQSTVSESKESIRYCLAMLNHTGFKEKPETARTFDSILNGIFNAPAYSPVNGTLDEIINSGKLSVIMDEDLRKKLSSWKPIIEIIKGRFDETKLNQNYLNEYMLEHGNWLNADQVSYENRSITFPTSGFIVDNRKLLEDQKFENMVENIAIGLDNYLIQLNRTERLLDDILKQINTDIKND</sequence>
<dbReference type="Pfam" id="PF19578">
    <property type="entry name" value="DUF6090"/>
    <property type="match status" value="1"/>
</dbReference>
<dbReference type="RefSeq" id="WP_344739240.1">
    <property type="nucleotide sequence ID" value="NZ_BAABAY010000001.1"/>
</dbReference>
<evidence type="ECO:0000256" key="1">
    <source>
        <dbReference type="SAM" id="Phobius"/>
    </source>
</evidence>
<gene>
    <name evidence="2" type="ORF">V8G58_02280</name>
</gene>
<proteinExistence type="predicted"/>
<comment type="caution">
    <text evidence="2">The sequence shown here is derived from an EMBL/GenBank/DDBJ whole genome shotgun (WGS) entry which is preliminary data.</text>
</comment>